<dbReference type="SUPFAM" id="SSF54913">
    <property type="entry name" value="GlnB-like"/>
    <property type="match status" value="1"/>
</dbReference>
<dbReference type="EMBL" id="FONG01000003">
    <property type="protein sequence ID" value="SFE47326.1"/>
    <property type="molecule type" value="Genomic_DNA"/>
</dbReference>
<name>A0A1I2AU15_9ACTN</name>
<dbReference type="STRING" id="380248.SAMN05216251_103224"/>
<dbReference type="InterPro" id="IPR003793">
    <property type="entry name" value="UPF0166"/>
</dbReference>
<reference evidence="2 3" key="1">
    <citation type="submission" date="2016-10" db="EMBL/GenBank/DDBJ databases">
        <authorList>
            <person name="de Groot N.N."/>
        </authorList>
    </citation>
    <scope>NUCLEOTIDE SEQUENCE [LARGE SCALE GENOMIC DNA]</scope>
    <source>
        <strain evidence="2 3">CGMCC 4.3510</strain>
    </source>
</reference>
<dbReference type="AlphaFoldDB" id="A0A1I2AU15"/>
<evidence type="ECO:0008006" key="4">
    <source>
        <dbReference type="Google" id="ProtNLM"/>
    </source>
</evidence>
<dbReference type="Gene3D" id="3.30.70.120">
    <property type="match status" value="1"/>
</dbReference>
<evidence type="ECO:0000313" key="2">
    <source>
        <dbReference type="EMBL" id="SFE47326.1"/>
    </source>
</evidence>
<dbReference type="InterPro" id="IPR011322">
    <property type="entry name" value="N-reg_PII-like_a/b"/>
</dbReference>
<evidence type="ECO:0000313" key="3">
    <source>
        <dbReference type="Proteomes" id="UP000199323"/>
    </source>
</evidence>
<dbReference type="Proteomes" id="UP000199323">
    <property type="component" value="Unassembled WGS sequence"/>
</dbReference>
<sequence>MLSEGMASRLTFHVSGSAQWHHRPVYAEIVHRARHAGLAGASVLHAVEGFGAHLRVHEDHVSRLSEHGPCVVVVIEEKQKLDDFVASLADILRVCGVAIVDTVEIHVPRAES</sequence>
<dbReference type="PANTHER" id="PTHR35983:SF1">
    <property type="entry name" value="UPF0166 PROTEIN TM_0021"/>
    <property type="match status" value="1"/>
</dbReference>
<dbReference type="InterPro" id="IPR015867">
    <property type="entry name" value="N-reg_PII/ATP_PRibTrfase_C"/>
</dbReference>
<gene>
    <name evidence="2" type="ORF">SAMN05216251_103224</name>
</gene>
<dbReference type="PANTHER" id="PTHR35983">
    <property type="entry name" value="UPF0166 PROTEIN TM_0021"/>
    <property type="match status" value="1"/>
</dbReference>
<proteinExistence type="inferred from homology"/>
<protein>
    <recommendedName>
        <fullName evidence="4">DUF190 domain-containing protein</fullName>
    </recommendedName>
</protein>
<evidence type="ECO:0000256" key="1">
    <source>
        <dbReference type="ARBA" id="ARBA00010554"/>
    </source>
</evidence>
<dbReference type="RefSeq" id="WP_093712451.1">
    <property type="nucleotide sequence ID" value="NZ_FONG01000003.1"/>
</dbReference>
<comment type="similarity">
    <text evidence="1">Belongs to the UPF0166 family.</text>
</comment>
<keyword evidence="3" id="KW-1185">Reference proteome</keyword>
<accession>A0A1I2AU15</accession>
<organism evidence="2 3">
    <name type="scientific">Actinacidiphila alni</name>
    <dbReference type="NCBI Taxonomy" id="380248"/>
    <lineage>
        <taxon>Bacteria</taxon>
        <taxon>Bacillati</taxon>
        <taxon>Actinomycetota</taxon>
        <taxon>Actinomycetes</taxon>
        <taxon>Kitasatosporales</taxon>
        <taxon>Streptomycetaceae</taxon>
        <taxon>Actinacidiphila</taxon>
    </lineage>
</organism>
<dbReference type="Pfam" id="PF02641">
    <property type="entry name" value="DUF190"/>
    <property type="match status" value="1"/>
</dbReference>